<organism evidence="2 3">
    <name type="scientific">Legionella drancourtii LLAP12</name>
    <dbReference type="NCBI Taxonomy" id="658187"/>
    <lineage>
        <taxon>Bacteria</taxon>
        <taxon>Pseudomonadati</taxon>
        <taxon>Pseudomonadota</taxon>
        <taxon>Gammaproteobacteria</taxon>
        <taxon>Legionellales</taxon>
        <taxon>Legionellaceae</taxon>
        <taxon>Legionella</taxon>
    </lineage>
</organism>
<feature type="signal peptide" evidence="1">
    <location>
        <begin position="1"/>
        <end position="19"/>
    </location>
</feature>
<dbReference type="RefSeq" id="WP_006869115.1">
    <property type="nucleotide sequence ID" value="NZ_JH413793.1"/>
</dbReference>
<dbReference type="STRING" id="658187.LDG_5125"/>
<dbReference type="EMBL" id="JH413793">
    <property type="protein sequence ID" value="EHL32886.1"/>
    <property type="molecule type" value="Genomic_DNA"/>
</dbReference>
<sequence>MGRIKFLILLSVFSINLNAANVLDVYGADIRISEDLIKNYGFQISELETQHLKELIKISNGGNDHYIKNVMIPKKTQLVKKIQKQYGFAYVQFNTVTYPDNKNKYTTIEVVSQNDKERLQFIPIKNTTDYTAKLKPDLVDKMVIFNDSAMMMFLKNQLNKKEPECPVYHCLFGFNHPKLKDSFKLFIQSVSQEKELLIKTMNNDPSPERRTAAIFLLGFLNDPHEIISLLTKHVMDSDDGVRNSAMRVIGTTMYKAKIYNIDVLPFLNLLDSPFDTDRNKSLLVLLSAANVTSSKGVNHSRG</sequence>
<protein>
    <recommendedName>
        <fullName evidence="4">HEAT repeat domain-containing protein</fullName>
    </recommendedName>
</protein>
<dbReference type="InterPro" id="IPR016024">
    <property type="entry name" value="ARM-type_fold"/>
</dbReference>
<proteinExistence type="predicted"/>
<evidence type="ECO:0000313" key="2">
    <source>
        <dbReference type="EMBL" id="EHL32886.1"/>
    </source>
</evidence>
<reference evidence="2 3" key="1">
    <citation type="journal article" date="2011" name="BMC Genomics">
        <title>Insight into cross-talk between intra-amoebal pathogens.</title>
        <authorList>
            <person name="Gimenez G."/>
            <person name="Bertelli C."/>
            <person name="Moliner C."/>
            <person name="Robert C."/>
            <person name="Raoult D."/>
            <person name="Fournier P.E."/>
            <person name="Greub G."/>
        </authorList>
    </citation>
    <scope>NUCLEOTIDE SEQUENCE [LARGE SCALE GENOMIC DNA]</scope>
    <source>
        <strain evidence="2 3">LLAP12</strain>
    </source>
</reference>
<evidence type="ECO:0000313" key="3">
    <source>
        <dbReference type="Proteomes" id="UP000002770"/>
    </source>
</evidence>
<keyword evidence="1" id="KW-0732">Signal</keyword>
<name>G9EIW8_9GAMM</name>
<keyword evidence="3" id="KW-1185">Reference proteome</keyword>
<accession>G9EIW8</accession>
<dbReference type="InterPro" id="IPR011989">
    <property type="entry name" value="ARM-like"/>
</dbReference>
<gene>
    <name evidence="2" type="ORF">LDG_5125</name>
</gene>
<evidence type="ECO:0000256" key="1">
    <source>
        <dbReference type="SAM" id="SignalP"/>
    </source>
</evidence>
<dbReference type="SUPFAM" id="SSF48371">
    <property type="entry name" value="ARM repeat"/>
    <property type="match status" value="1"/>
</dbReference>
<feature type="chain" id="PRO_5003521282" description="HEAT repeat domain-containing protein" evidence="1">
    <location>
        <begin position="20"/>
        <end position="302"/>
    </location>
</feature>
<dbReference type="HOGENOM" id="CLU_920692_0_0_6"/>
<evidence type="ECO:0008006" key="4">
    <source>
        <dbReference type="Google" id="ProtNLM"/>
    </source>
</evidence>
<dbReference type="InParanoid" id="G9EIW8"/>
<dbReference type="OrthoDB" id="5653336at2"/>
<dbReference type="Gene3D" id="1.25.10.10">
    <property type="entry name" value="Leucine-rich Repeat Variant"/>
    <property type="match status" value="1"/>
</dbReference>
<dbReference type="Proteomes" id="UP000002770">
    <property type="component" value="Unassembled WGS sequence"/>
</dbReference>
<dbReference type="eggNOG" id="ENOG50342YI">
    <property type="taxonomic scope" value="Bacteria"/>
</dbReference>
<dbReference type="AlphaFoldDB" id="G9EIW8"/>